<evidence type="ECO:0000313" key="2">
    <source>
        <dbReference type="EMBL" id="KAH7300253.1"/>
    </source>
</evidence>
<dbReference type="AlphaFoldDB" id="A0A8T2RXW7"/>
<dbReference type="EMBL" id="CM035429">
    <property type="protein sequence ID" value="KAH7300253.1"/>
    <property type="molecule type" value="Genomic_DNA"/>
</dbReference>
<dbReference type="Proteomes" id="UP000825935">
    <property type="component" value="Chromosome 24"/>
</dbReference>
<organism evidence="2 3">
    <name type="scientific">Ceratopteris richardii</name>
    <name type="common">Triangle waterfern</name>
    <dbReference type="NCBI Taxonomy" id="49495"/>
    <lineage>
        <taxon>Eukaryota</taxon>
        <taxon>Viridiplantae</taxon>
        <taxon>Streptophyta</taxon>
        <taxon>Embryophyta</taxon>
        <taxon>Tracheophyta</taxon>
        <taxon>Polypodiopsida</taxon>
        <taxon>Polypodiidae</taxon>
        <taxon>Polypodiales</taxon>
        <taxon>Pteridineae</taxon>
        <taxon>Pteridaceae</taxon>
        <taxon>Parkerioideae</taxon>
        <taxon>Ceratopteris</taxon>
    </lineage>
</organism>
<feature type="transmembrane region" description="Helical" evidence="1">
    <location>
        <begin position="23"/>
        <end position="42"/>
    </location>
</feature>
<sequence>MEDRHISIKALAMECHWPVTRRYAWGLGIVLTISGFMTFFTIGKDRKVRKPRSNKPCELTVHHRDIPSNLLLTLPNGDLFDVSTPLTIYTSLFTPQEAIRKSICLPDLEDSDSAVGDGELRDQALRALHLNDVGDVRKCEQKEEERYVAANAVCKGNEESEVLVDMENRIKASNLIGKIEADMKGPRKRGFRDDADAGRIDAGVCGNKREIGNPHQAMAQSDAVEHETKIVRTRPPLGGIKQRMSVVLRTAFQSKCRAPYLLCRTGIRSKCRALNSLRKAGARKEVVLLVCLSGLAMATCLLTSLSSSSSSRTKSSPYSFHNLYPMPLAPVRYFI</sequence>
<keyword evidence="3" id="KW-1185">Reference proteome</keyword>
<comment type="caution">
    <text evidence="2">The sequence shown here is derived from an EMBL/GenBank/DDBJ whole genome shotgun (WGS) entry which is preliminary data.</text>
</comment>
<evidence type="ECO:0000313" key="3">
    <source>
        <dbReference type="Proteomes" id="UP000825935"/>
    </source>
</evidence>
<gene>
    <name evidence="2" type="ORF">KP509_24G053500</name>
</gene>
<evidence type="ECO:0000256" key="1">
    <source>
        <dbReference type="SAM" id="Phobius"/>
    </source>
</evidence>
<reference evidence="2" key="1">
    <citation type="submission" date="2021-08" db="EMBL/GenBank/DDBJ databases">
        <title>WGS assembly of Ceratopteris richardii.</title>
        <authorList>
            <person name="Marchant D.B."/>
            <person name="Chen G."/>
            <person name="Jenkins J."/>
            <person name="Shu S."/>
            <person name="Leebens-Mack J."/>
            <person name="Grimwood J."/>
            <person name="Schmutz J."/>
            <person name="Soltis P."/>
            <person name="Soltis D."/>
            <person name="Chen Z.-H."/>
        </authorList>
    </citation>
    <scope>NUCLEOTIDE SEQUENCE</scope>
    <source>
        <strain evidence="2">Whitten #5841</strain>
        <tissue evidence="2">Leaf</tissue>
    </source>
</reference>
<proteinExistence type="predicted"/>
<keyword evidence="1" id="KW-0812">Transmembrane</keyword>
<feature type="transmembrane region" description="Helical" evidence="1">
    <location>
        <begin position="286"/>
        <end position="305"/>
    </location>
</feature>
<protein>
    <submittedName>
        <fullName evidence="2">Uncharacterized protein</fullName>
    </submittedName>
</protein>
<name>A0A8T2RXW7_CERRI</name>
<accession>A0A8T2RXW7</accession>
<keyword evidence="1" id="KW-0472">Membrane</keyword>
<keyword evidence="1" id="KW-1133">Transmembrane helix</keyword>